<name>M2W8I4_GALSU</name>
<accession>M2W8I4</accession>
<evidence type="ECO:0000313" key="1">
    <source>
        <dbReference type="EMBL" id="EME32191.1"/>
    </source>
</evidence>
<sequence>MSDTTANSFHLCIPSTTTLEEFSSSLLLAYRLDKKVFQHCNQLSDLLENLGTSYLFHKTHSNCFSCHWMVKFHYSTFNQLQDVTLEKDNLTIIIESDLCWSCFYSRRKVPQQASLSIAPSRIYSVVDLFHLMFHISNCVLCIGCNPSIYPSSWFYQQENKPICLTSQDGRGTTLGMVDSSHVSQQCFSLYAVDCHVLLVNKLGVLRCPACRKLKITLYRRLQRQEKENQNPNLSQNGGT</sequence>
<proteinExistence type="predicted"/>
<dbReference type="KEGG" id="gsl:Gasu_06040"/>
<keyword evidence="2" id="KW-1185">Reference proteome</keyword>
<dbReference type="Gramene" id="EME32191">
    <property type="protein sequence ID" value="EME32191"/>
    <property type="gene ID" value="Gasu_06040"/>
</dbReference>
<gene>
    <name evidence="1" type="ORF">Gasu_06040</name>
</gene>
<dbReference type="Proteomes" id="UP000030680">
    <property type="component" value="Unassembled WGS sequence"/>
</dbReference>
<dbReference type="GeneID" id="17090787"/>
<dbReference type="RefSeq" id="XP_005708711.1">
    <property type="nucleotide sequence ID" value="XM_005708654.1"/>
</dbReference>
<protein>
    <submittedName>
        <fullName evidence="1">Uncharacterized protein</fullName>
    </submittedName>
</protein>
<organism evidence="1 2">
    <name type="scientific">Galdieria sulphuraria</name>
    <name type="common">Red alga</name>
    <dbReference type="NCBI Taxonomy" id="130081"/>
    <lineage>
        <taxon>Eukaryota</taxon>
        <taxon>Rhodophyta</taxon>
        <taxon>Bangiophyceae</taxon>
        <taxon>Galdieriales</taxon>
        <taxon>Galdieriaceae</taxon>
        <taxon>Galdieria</taxon>
    </lineage>
</organism>
<evidence type="ECO:0000313" key="2">
    <source>
        <dbReference type="Proteomes" id="UP000030680"/>
    </source>
</evidence>
<dbReference type="EMBL" id="KB454487">
    <property type="protein sequence ID" value="EME32191.1"/>
    <property type="molecule type" value="Genomic_DNA"/>
</dbReference>
<reference evidence="2" key="1">
    <citation type="journal article" date="2013" name="Science">
        <title>Gene transfer from bacteria and archaea facilitated evolution of an extremophilic eukaryote.</title>
        <authorList>
            <person name="Schonknecht G."/>
            <person name="Chen W.H."/>
            <person name="Ternes C.M."/>
            <person name="Barbier G.G."/>
            <person name="Shrestha R.P."/>
            <person name="Stanke M."/>
            <person name="Brautigam A."/>
            <person name="Baker B.J."/>
            <person name="Banfield J.F."/>
            <person name="Garavito R.M."/>
            <person name="Carr K."/>
            <person name="Wilkerson C."/>
            <person name="Rensing S.A."/>
            <person name="Gagneul D."/>
            <person name="Dickenson N.E."/>
            <person name="Oesterhelt C."/>
            <person name="Lercher M.J."/>
            <person name="Weber A.P."/>
        </authorList>
    </citation>
    <scope>NUCLEOTIDE SEQUENCE [LARGE SCALE GENOMIC DNA]</scope>
    <source>
        <strain evidence="2">074W</strain>
    </source>
</reference>
<dbReference type="AlphaFoldDB" id="M2W8I4"/>